<evidence type="ECO:0000313" key="1">
    <source>
        <dbReference type="EMBL" id="QFQ12423.1"/>
    </source>
</evidence>
<organism evidence="1 2">
    <name type="scientific">Pseudoprevotella muciniphila</name>
    <dbReference type="NCBI Taxonomy" id="2133944"/>
    <lineage>
        <taxon>Bacteria</taxon>
        <taxon>Pseudomonadati</taxon>
        <taxon>Bacteroidota</taxon>
        <taxon>Bacteroidia</taxon>
        <taxon>Bacteroidales</taxon>
        <taxon>Prevotellaceae</taxon>
        <taxon>Pseudoprevotella</taxon>
    </lineage>
</organism>
<dbReference type="RefSeq" id="WP_111897288.1">
    <property type="nucleotide sequence ID" value="NZ_CP033459.1"/>
</dbReference>
<keyword evidence="2" id="KW-1185">Reference proteome</keyword>
<sequence>MAEKSMVLLIIIVEICKKQFMAKKINNLSPFGVHSCLCAFNPWTKITWNNTIADCDKNTITTFTQNNPNILDTSDLPEPYSGSFINSDVICLNLNPGGTVNATDFKQSQYLQLRQETLLHKTDDFMWFKDIKDINGNLHAGCIWWRERTKELCTELNTQNLNIFVLEYFPYHSKQSFNYPELPSDAYRDYLLFQALIQGKLLVIMRGKRYWEKVLLRTILRLCSYRYKIIEMNSPQSAFFSKNNFGSNWRDLIKTLS</sequence>
<reference evidence="1 2" key="1">
    <citation type="submission" date="2018-11" db="EMBL/GenBank/DDBJ databases">
        <authorList>
            <person name="Na S.W."/>
            <person name="Baik M."/>
        </authorList>
    </citation>
    <scope>NUCLEOTIDE SEQUENCE [LARGE SCALE GENOMIC DNA]</scope>
    <source>
        <strain evidence="1 2">E39</strain>
    </source>
</reference>
<gene>
    <name evidence="1" type="ORF">C7Y71_004995</name>
</gene>
<protein>
    <submittedName>
        <fullName evidence="1">Uncharacterized protein</fullName>
    </submittedName>
</protein>
<proteinExistence type="predicted"/>
<dbReference type="AlphaFoldDB" id="A0A5P8E5Z1"/>
<name>A0A5P8E5Z1_9BACT</name>
<dbReference type="Proteomes" id="UP000249375">
    <property type="component" value="Chromosome"/>
</dbReference>
<dbReference type="OrthoDB" id="1425264at2"/>
<accession>A0A5P8E5Z1</accession>
<evidence type="ECO:0000313" key="2">
    <source>
        <dbReference type="Proteomes" id="UP000249375"/>
    </source>
</evidence>
<dbReference type="EMBL" id="CP033459">
    <property type="protein sequence ID" value="QFQ12423.1"/>
    <property type="molecule type" value="Genomic_DNA"/>
</dbReference>
<dbReference type="KEGG" id="alq:C7Y71_004995"/>